<evidence type="ECO:0000256" key="2">
    <source>
        <dbReference type="ARBA" id="ARBA00022801"/>
    </source>
</evidence>
<dbReference type="PANTHER" id="PTHR47959:SF7">
    <property type="entry name" value="ATP-DEPENDENT RNA HELICASE DEAD BOX FAMILY"/>
    <property type="match status" value="1"/>
</dbReference>
<name>A0ABQ6IZH8_9GAMM</name>
<dbReference type="SMART" id="SM00487">
    <property type="entry name" value="DEXDc"/>
    <property type="match status" value="1"/>
</dbReference>
<dbReference type="Gene3D" id="3.40.50.300">
    <property type="entry name" value="P-loop containing nucleotide triphosphate hydrolases"/>
    <property type="match status" value="2"/>
</dbReference>
<feature type="compositionally biased region" description="Basic and acidic residues" evidence="8">
    <location>
        <begin position="381"/>
        <end position="391"/>
    </location>
</feature>
<organism evidence="12 13">
    <name type="scientific">Shewanella glacialipiscicola</name>
    <dbReference type="NCBI Taxonomy" id="614069"/>
    <lineage>
        <taxon>Bacteria</taxon>
        <taxon>Pseudomonadati</taxon>
        <taxon>Pseudomonadota</taxon>
        <taxon>Gammaproteobacteria</taxon>
        <taxon>Alteromonadales</taxon>
        <taxon>Shewanellaceae</taxon>
        <taxon>Shewanella</taxon>
    </lineage>
</organism>
<feature type="short sequence motif" description="Q motif" evidence="6">
    <location>
        <begin position="1"/>
        <end position="29"/>
    </location>
</feature>
<sequence>MSFSVLSLNSTLVSTLANLGYETPTPIQLEAIPAILAKRDVMAGAQTGTGKTAAFALPILHHLLTLCPSPDLAAVRPIRALVLVPTRELAVQVQQSFVKYAKGSDIRVGIAYGGVSIDAQAAVFNTGIDVLVATPGRLLDHLRQGVLSLKQLSMLVFDEADRMLDMGFMDEITAVLKQVPRDRQTLLFSATLDAAIFSLSKTLLRDPKLIEVAKRNTTATEIEQVVYAVDADRKTELVSHLVRSKNWQQVLIFSRTKQGVDKLALQLNKANIITQAFHGDLSQGAREKVLQEFKQGKIQVLVATDVAARGLDIVELKYVINFELPFIAQDYIHRIGRTGRAGSAGLAITLFSQDDALLLEEVEVVLDKRLPQQWLPGFEPDFNKMEAEPKRNGKAAQKQRAKKRALGKNGSR</sequence>
<dbReference type="InterPro" id="IPR050079">
    <property type="entry name" value="DEAD_box_RNA_helicase"/>
</dbReference>
<evidence type="ECO:0000256" key="5">
    <source>
        <dbReference type="ARBA" id="ARBA00038437"/>
    </source>
</evidence>
<dbReference type="InterPro" id="IPR027417">
    <property type="entry name" value="P-loop_NTPase"/>
</dbReference>
<keyword evidence="4 7" id="KW-0067">ATP-binding</keyword>
<dbReference type="RefSeq" id="WP_220772641.1">
    <property type="nucleotide sequence ID" value="NZ_BPFC01000011.1"/>
</dbReference>
<gene>
    <name evidence="12" type="ORF">GCM10025855_07700</name>
</gene>
<evidence type="ECO:0000256" key="8">
    <source>
        <dbReference type="SAM" id="MobiDB-lite"/>
    </source>
</evidence>
<evidence type="ECO:0000259" key="9">
    <source>
        <dbReference type="PROSITE" id="PS51192"/>
    </source>
</evidence>
<feature type="region of interest" description="Disordered" evidence="8">
    <location>
        <begin position="379"/>
        <end position="412"/>
    </location>
</feature>
<dbReference type="InterPro" id="IPR001650">
    <property type="entry name" value="Helicase_C-like"/>
</dbReference>
<dbReference type="SMART" id="SM00490">
    <property type="entry name" value="HELICc"/>
    <property type="match status" value="1"/>
</dbReference>
<feature type="domain" description="Helicase ATP-binding" evidence="9">
    <location>
        <begin position="32"/>
        <end position="210"/>
    </location>
</feature>
<evidence type="ECO:0000313" key="12">
    <source>
        <dbReference type="EMBL" id="GMA81237.1"/>
    </source>
</evidence>
<dbReference type="Pfam" id="PF00270">
    <property type="entry name" value="DEAD"/>
    <property type="match status" value="1"/>
</dbReference>
<evidence type="ECO:0000256" key="7">
    <source>
        <dbReference type="RuleBase" id="RU000492"/>
    </source>
</evidence>
<reference evidence="13" key="1">
    <citation type="journal article" date="2019" name="Int. J. Syst. Evol. Microbiol.">
        <title>The Global Catalogue of Microorganisms (GCM) 10K type strain sequencing project: providing services to taxonomists for standard genome sequencing and annotation.</title>
        <authorList>
            <consortium name="The Broad Institute Genomics Platform"/>
            <consortium name="The Broad Institute Genome Sequencing Center for Infectious Disease"/>
            <person name="Wu L."/>
            <person name="Ma J."/>
        </authorList>
    </citation>
    <scope>NUCLEOTIDE SEQUENCE [LARGE SCALE GENOMIC DNA]</scope>
    <source>
        <strain evidence="13">NBRC 102030</strain>
    </source>
</reference>
<evidence type="ECO:0000256" key="3">
    <source>
        <dbReference type="ARBA" id="ARBA00022806"/>
    </source>
</evidence>
<feature type="domain" description="Helicase C-terminal" evidence="10">
    <location>
        <begin position="221"/>
        <end position="386"/>
    </location>
</feature>
<accession>A0ABQ6IZH8</accession>
<keyword evidence="3 7" id="KW-0347">Helicase</keyword>
<dbReference type="CDD" id="cd00268">
    <property type="entry name" value="DEADc"/>
    <property type="match status" value="1"/>
</dbReference>
<dbReference type="InterPro" id="IPR014001">
    <property type="entry name" value="Helicase_ATP-bd"/>
</dbReference>
<comment type="caution">
    <text evidence="12">The sequence shown here is derived from an EMBL/GenBank/DDBJ whole genome shotgun (WGS) entry which is preliminary data.</text>
</comment>
<dbReference type="EMBL" id="BSUY01000001">
    <property type="protein sequence ID" value="GMA81237.1"/>
    <property type="molecule type" value="Genomic_DNA"/>
</dbReference>
<dbReference type="Pfam" id="PF00271">
    <property type="entry name" value="Helicase_C"/>
    <property type="match status" value="1"/>
</dbReference>
<dbReference type="InterPro" id="IPR000629">
    <property type="entry name" value="RNA-helicase_DEAD-box_CS"/>
</dbReference>
<evidence type="ECO:0000313" key="13">
    <source>
        <dbReference type="Proteomes" id="UP001157046"/>
    </source>
</evidence>
<dbReference type="Proteomes" id="UP001157046">
    <property type="component" value="Unassembled WGS sequence"/>
</dbReference>
<evidence type="ECO:0000256" key="1">
    <source>
        <dbReference type="ARBA" id="ARBA00022741"/>
    </source>
</evidence>
<keyword evidence="2 7" id="KW-0378">Hydrolase</keyword>
<protein>
    <submittedName>
        <fullName evidence="12">DEAD/DEAH box helicase</fullName>
    </submittedName>
</protein>
<dbReference type="PANTHER" id="PTHR47959">
    <property type="entry name" value="ATP-DEPENDENT RNA HELICASE RHLE-RELATED"/>
    <property type="match status" value="1"/>
</dbReference>
<dbReference type="InterPro" id="IPR044742">
    <property type="entry name" value="DEAD/DEAH_RhlB"/>
</dbReference>
<evidence type="ECO:0000256" key="6">
    <source>
        <dbReference type="PROSITE-ProRule" id="PRU00552"/>
    </source>
</evidence>
<proteinExistence type="inferred from homology"/>
<keyword evidence="1 7" id="KW-0547">Nucleotide-binding</keyword>
<feature type="domain" description="DEAD-box RNA helicase Q" evidence="11">
    <location>
        <begin position="1"/>
        <end position="29"/>
    </location>
</feature>
<evidence type="ECO:0000259" key="11">
    <source>
        <dbReference type="PROSITE" id="PS51195"/>
    </source>
</evidence>
<evidence type="ECO:0000256" key="4">
    <source>
        <dbReference type="ARBA" id="ARBA00022840"/>
    </source>
</evidence>
<dbReference type="SUPFAM" id="SSF52540">
    <property type="entry name" value="P-loop containing nucleoside triphosphate hydrolases"/>
    <property type="match status" value="1"/>
</dbReference>
<dbReference type="GO" id="GO:0004386">
    <property type="term" value="F:helicase activity"/>
    <property type="evidence" value="ECO:0007669"/>
    <property type="project" value="UniProtKB-KW"/>
</dbReference>
<dbReference type="InterPro" id="IPR014014">
    <property type="entry name" value="RNA_helicase_DEAD_Q_motif"/>
</dbReference>
<comment type="similarity">
    <text evidence="5 7">Belongs to the DEAD box helicase family.</text>
</comment>
<evidence type="ECO:0000259" key="10">
    <source>
        <dbReference type="PROSITE" id="PS51194"/>
    </source>
</evidence>
<feature type="compositionally biased region" description="Basic residues" evidence="8">
    <location>
        <begin position="397"/>
        <end position="412"/>
    </location>
</feature>
<dbReference type="PROSITE" id="PS00039">
    <property type="entry name" value="DEAD_ATP_HELICASE"/>
    <property type="match status" value="1"/>
</dbReference>
<dbReference type="PROSITE" id="PS51194">
    <property type="entry name" value="HELICASE_CTER"/>
    <property type="match status" value="1"/>
</dbReference>
<dbReference type="CDD" id="cd18787">
    <property type="entry name" value="SF2_C_DEAD"/>
    <property type="match status" value="1"/>
</dbReference>
<dbReference type="PROSITE" id="PS51192">
    <property type="entry name" value="HELICASE_ATP_BIND_1"/>
    <property type="match status" value="1"/>
</dbReference>
<dbReference type="InterPro" id="IPR011545">
    <property type="entry name" value="DEAD/DEAH_box_helicase_dom"/>
</dbReference>
<keyword evidence="13" id="KW-1185">Reference proteome</keyword>
<dbReference type="PROSITE" id="PS51195">
    <property type="entry name" value="Q_MOTIF"/>
    <property type="match status" value="1"/>
</dbReference>